<dbReference type="InterPro" id="IPR000990">
    <property type="entry name" value="Innexin"/>
</dbReference>
<evidence type="ECO:0000256" key="7">
    <source>
        <dbReference type="ARBA" id="ARBA00022949"/>
    </source>
</evidence>
<organism evidence="14 15">
    <name type="scientific">Vespula vulgaris</name>
    <name type="common">Yellow jacket</name>
    <name type="synonym">Wasp</name>
    <dbReference type="NCBI Taxonomy" id="7454"/>
    <lineage>
        <taxon>Eukaryota</taxon>
        <taxon>Metazoa</taxon>
        <taxon>Ecdysozoa</taxon>
        <taxon>Arthropoda</taxon>
        <taxon>Hexapoda</taxon>
        <taxon>Insecta</taxon>
        <taxon>Pterygota</taxon>
        <taxon>Neoptera</taxon>
        <taxon>Endopterygota</taxon>
        <taxon>Hymenoptera</taxon>
        <taxon>Apocrita</taxon>
        <taxon>Aculeata</taxon>
        <taxon>Vespoidea</taxon>
        <taxon>Vespidae</taxon>
        <taxon>Vespinae</taxon>
        <taxon>Vespula</taxon>
    </lineage>
</organism>
<evidence type="ECO:0000313" key="15">
    <source>
        <dbReference type="Proteomes" id="UP000614350"/>
    </source>
</evidence>
<dbReference type="PRINTS" id="PR01262">
    <property type="entry name" value="INNEXIN"/>
</dbReference>
<comment type="function">
    <text evidence="12">Structural component of the gap junctions.</text>
</comment>
<feature type="transmembrane region" description="Helical" evidence="12">
    <location>
        <begin position="640"/>
        <end position="664"/>
    </location>
</feature>
<keyword evidence="6" id="KW-0303">Gap junction</keyword>
<keyword evidence="9 12" id="KW-0406">Ion transport</keyword>
<dbReference type="Proteomes" id="UP000614350">
    <property type="component" value="Unassembled WGS sequence"/>
</dbReference>
<proteinExistence type="inferred from homology"/>
<name>A0A834K6F2_VESVU</name>
<feature type="transmembrane region" description="Helical" evidence="12">
    <location>
        <begin position="281"/>
        <end position="305"/>
    </location>
</feature>
<comment type="subcellular location">
    <subcellularLocation>
        <location evidence="1">Cell junction</location>
        <location evidence="1">Gap junction</location>
    </subcellularLocation>
    <subcellularLocation>
        <location evidence="2 12">Cell membrane</location>
        <topology evidence="2 12">Multi-pass membrane protein</topology>
    </subcellularLocation>
</comment>
<keyword evidence="8 12" id="KW-1133">Transmembrane helix</keyword>
<evidence type="ECO:0000256" key="13">
    <source>
        <dbReference type="SAM" id="MobiDB-lite"/>
    </source>
</evidence>
<dbReference type="GO" id="GO:0034220">
    <property type="term" value="P:monoatomic ion transmembrane transport"/>
    <property type="evidence" value="ECO:0007669"/>
    <property type="project" value="UniProtKB-KW"/>
</dbReference>
<feature type="transmembrane region" description="Helical" evidence="12">
    <location>
        <begin position="122"/>
        <end position="139"/>
    </location>
</feature>
<keyword evidence="11 12" id="KW-0407">Ion channel</keyword>
<gene>
    <name evidence="12" type="primary">inx</name>
    <name evidence="14" type="ORF">HZH66_006186</name>
</gene>
<feature type="region of interest" description="Disordered" evidence="13">
    <location>
        <begin position="731"/>
        <end position="756"/>
    </location>
</feature>
<protein>
    <recommendedName>
        <fullName evidence="12">Innexin</fullName>
    </recommendedName>
</protein>
<dbReference type="PANTHER" id="PTHR11893:SF40">
    <property type="entry name" value="INNEXIN SHAKING-B"/>
    <property type="match status" value="1"/>
</dbReference>
<feature type="compositionally biased region" description="Polar residues" evidence="13">
    <location>
        <begin position="1239"/>
        <end position="1248"/>
    </location>
</feature>
<evidence type="ECO:0000256" key="2">
    <source>
        <dbReference type="ARBA" id="ARBA00004651"/>
    </source>
</evidence>
<comment type="similarity">
    <text evidence="12">Belongs to the pannexin family.</text>
</comment>
<evidence type="ECO:0000256" key="10">
    <source>
        <dbReference type="ARBA" id="ARBA00023136"/>
    </source>
</evidence>
<dbReference type="PANTHER" id="PTHR11893">
    <property type="entry name" value="INNEXIN"/>
    <property type="match status" value="1"/>
</dbReference>
<evidence type="ECO:0000256" key="8">
    <source>
        <dbReference type="ARBA" id="ARBA00022989"/>
    </source>
</evidence>
<evidence type="ECO:0000256" key="1">
    <source>
        <dbReference type="ARBA" id="ARBA00004610"/>
    </source>
</evidence>
<dbReference type="GO" id="GO:0005886">
    <property type="term" value="C:plasma membrane"/>
    <property type="evidence" value="ECO:0007669"/>
    <property type="project" value="UniProtKB-SubCell"/>
</dbReference>
<dbReference type="PROSITE" id="PS51013">
    <property type="entry name" value="PANNEXIN"/>
    <property type="match status" value="1"/>
</dbReference>
<comment type="caution">
    <text evidence="14">The sequence shown here is derived from an EMBL/GenBank/DDBJ whole genome shotgun (WGS) entry which is preliminary data.</text>
</comment>
<evidence type="ECO:0000256" key="12">
    <source>
        <dbReference type="RuleBase" id="RU010713"/>
    </source>
</evidence>
<sequence>MPLLLKMIDVFSSLKSLFKIQRISEDTLVFRLHYRTTVALLLGGCVTLACKSISGSPIHCEASGSVDKVVLETFCWLHTTYSMVHAFNLSLGQAVPYPGVANSKGEGIHGHTPHPLVKQHKYYQWVIFFLLLQAILFYTPRWLWKGWEGGKIHALMMDLDIGLCSEVEKKQKKKMLLDYLWENLRYHNWWAYRYYLCEVLALLNVIGQMFLMNRFFDGAFLTFGIDVLRFLESDQEDRVDPMIYVFPRMTKCTFYKYGVSGEVERHDAVCILPLNVVNEKIYVFLWFWFLLLGILSFITVLYRIVIIFSPRTRVYLLRLRFRLVRREAVETIVRRSKVGDWFLLYMLGENLDTNYKKPDRGFFGGSEDSSRAEAPAYLLVLRKRHTIGHLSWRVSVEAIPSYSIFLQDDKENRSKFERSLVLVLAEEQAGFIDKRSLRHVAALACLGRTALTVTMLSRYTALLFWLAVPSIVLAQSNYASQGNSIEYQPGLPPSTVLDGKVTKLDDISPIIFLNRTKAYLNCGQGSMDVELKFEEPFYGVAYADFDRNSACMVKGRGLTNAKLELPLKGCGTRQDPQRVFTNNIVVRFHPGLEMDGDEVITIICRYPPPIAPAPPAPPASIMGTIAPAAVAEPPLKGFQILLIICAILFLSLLLLGLGCSYMCLKRRNVQVVHRHPFGSGTGSEITKLSGSSLSNITMFEGLKIPRAHALLHTTAASTSGSEANLVIDHSDTLPSDYPSESHSEVDEERSLPVSSAGSYDNKAFVHHHETQRQVEVRTASSLYSETVAAEVGTSSMMAANASRVAVPRHPIAVPIEPKFDVQMRVKRAPPPPPSPLPSESDVASIALERNLTTILEREESIMSRTLESPPPRMTTFSYVPELHGPPGATSSTSTVSRQQTPPVYSRILRKQAERETTTSTTLMQERIPSPPPAEQLPILHHEIRRPRSLTSLNTELTETRSLTEVMDQSHAKYRVASILAPTPPPPPPIVPTTTTTHTAIQHREQRLHREEMTEPLVEAQVVTPRRPEITTHEVDDVYLRTVTEKKTIEDVERHRRQVTEYRARPQQQVDPKWDVTIRNYPTEDLPPPPPEWESFSDVSSTSNLTITNEPTVHPNDVANDEEPDVSIEPTYTARAEIPCRPSHSAHRRPLDSEPDGPTDWFARLSKVLEPRYASELTEEERAKWREIITTESTLRTLLTEAVVREDYELIRKDARYTNLFPPAKWDVIIRILGPPLAQAGSTSSSSMHGKNHGQRYKRSKSSEWDTRSRRSSLPTLYEYESDGGSSHRSLDNQSHRLQTSQSAATMAAGSNVGRLRRLGSSSHRGVGGGSEADLRSMSEMTVRDFARVDRDDLTSLSSFEGADSLVRSLSQPSLARSGSEFTEHWGMPSAILDLPPWATEGEEGASSVETTPRVVRRGDRIEVLASFDERRRSGVHGSTAARSSSRFIEREISSVRMTESQRASNWFHDDSEPEMQI</sequence>
<feature type="compositionally biased region" description="Polar residues" evidence="13">
    <location>
        <begin position="1295"/>
        <end position="1304"/>
    </location>
</feature>
<feature type="region of interest" description="Disordered" evidence="13">
    <location>
        <begin position="1238"/>
        <end position="1332"/>
    </location>
</feature>
<keyword evidence="3 12" id="KW-0813">Transport</keyword>
<evidence type="ECO:0000256" key="6">
    <source>
        <dbReference type="ARBA" id="ARBA00022868"/>
    </source>
</evidence>
<evidence type="ECO:0000256" key="3">
    <source>
        <dbReference type="ARBA" id="ARBA00022448"/>
    </source>
</evidence>
<dbReference type="EMBL" id="JACSEA010000005">
    <property type="protein sequence ID" value="KAF7401002.1"/>
    <property type="molecule type" value="Genomic_DNA"/>
</dbReference>
<keyword evidence="7" id="KW-0965">Cell junction</keyword>
<accession>A0A834K6F2</accession>
<feature type="transmembrane region" description="Helical" evidence="12">
    <location>
        <begin position="192"/>
        <end position="211"/>
    </location>
</feature>
<keyword evidence="15" id="KW-1185">Reference proteome</keyword>
<dbReference type="GO" id="GO:0005243">
    <property type="term" value="F:gap junction channel activity"/>
    <property type="evidence" value="ECO:0007669"/>
    <property type="project" value="TreeGrafter"/>
</dbReference>
<feature type="compositionally biased region" description="Basic and acidic residues" evidence="13">
    <location>
        <begin position="739"/>
        <end position="750"/>
    </location>
</feature>
<reference evidence="14" key="1">
    <citation type="journal article" date="2020" name="G3 (Bethesda)">
        <title>High-Quality Assemblies for Three Invasive Social Wasps from the &lt;i&gt;Vespula&lt;/i&gt; Genus.</title>
        <authorList>
            <person name="Harrop T.W.R."/>
            <person name="Guhlin J."/>
            <person name="McLaughlin G.M."/>
            <person name="Permina E."/>
            <person name="Stockwell P."/>
            <person name="Gilligan J."/>
            <person name="Le Lec M.F."/>
            <person name="Gruber M.A.M."/>
            <person name="Quinn O."/>
            <person name="Lovegrove M."/>
            <person name="Duncan E.J."/>
            <person name="Remnant E.J."/>
            <person name="Van Eeckhoven J."/>
            <person name="Graham B."/>
            <person name="Knapp R.A."/>
            <person name="Langford K.W."/>
            <person name="Kronenberg Z."/>
            <person name="Press M.O."/>
            <person name="Eacker S.M."/>
            <person name="Wilson-Rankin E.E."/>
            <person name="Purcell J."/>
            <person name="Lester P.J."/>
            <person name="Dearden P.K."/>
        </authorList>
    </citation>
    <scope>NUCLEOTIDE SEQUENCE</scope>
    <source>
        <strain evidence="14">Marl-1</strain>
    </source>
</reference>
<dbReference type="GO" id="GO:0005921">
    <property type="term" value="C:gap junction"/>
    <property type="evidence" value="ECO:0007669"/>
    <property type="project" value="UniProtKB-SubCell"/>
</dbReference>
<evidence type="ECO:0000256" key="5">
    <source>
        <dbReference type="ARBA" id="ARBA00022692"/>
    </source>
</evidence>
<evidence type="ECO:0000256" key="4">
    <source>
        <dbReference type="ARBA" id="ARBA00022475"/>
    </source>
</evidence>
<evidence type="ECO:0000256" key="9">
    <source>
        <dbReference type="ARBA" id="ARBA00023065"/>
    </source>
</evidence>
<dbReference type="Pfam" id="PF00876">
    <property type="entry name" value="Innexin"/>
    <property type="match status" value="1"/>
</dbReference>
<feature type="compositionally biased region" description="Low complexity" evidence="13">
    <location>
        <begin position="1309"/>
        <end position="1324"/>
    </location>
</feature>
<feature type="region of interest" description="Disordered" evidence="13">
    <location>
        <begin position="910"/>
        <end position="934"/>
    </location>
</feature>
<keyword evidence="5 12" id="KW-0812">Transmembrane</keyword>
<keyword evidence="4" id="KW-1003">Cell membrane</keyword>
<keyword evidence="10 12" id="KW-0472">Membrane</keyword>
<evidence type="ECO:0000256" key="11">
    <source>
        <dbReference type="ARBA" id="ARBA00023303"/>
    </source>
</evidence>
<feature type="compositionally biased region" description="Basic residues" evidence="13">
    <location>
        <begin position="1249"/>
        <end position="1259"/>
    </location>
</feature>
<evidence type="ECO:0000313" key="14">
    <source>
        <dbReference type="EMBL" id="KAF7401002.1"/>
    </source>
</evidence>